<sequence length="171" mass="19021">MSNQRDIFEDRSLLGHPNGEIPPDWGGVRDLFKEVKRQRLWANNLKSFRDGELQTKTDHTANRETVKDHRPGVGGQNTGYQGGQHQSSPALSDETHAAIAVKTQEKAQAAKSRKGRGRGNARMERDGGERVEEQEAEKPGGVEKDDREGERSAKTSKGEEKVKEKMSLAMT</sequence>
<dbReference type="Proteomes" id="UP000805704">
    <property type="component" value="Chromosome 20"/>
</dbReference>
<proteinExistence type="predicted"/>
<organism evidence="1 2">
    <name type="scientific">Nibea albiflora</name>
    <name type="common">Yellow drum</name>
    <name type="synonym">Corvina albiflora</name>
    <dbReference type="NCBI Taxonomy" id="240163"/>
    <lineage>
        <taxon>Eukaryota</taxon>
        <taxon>Metazoa</taxon>
        <taxon>Chordata</taxon>
        <taxon>Craniata</taxon>
        <taxon>Vertebrata</taxon>
        <taxon>Euteleostomi</taxon>
        <taxon>Actinopterygii</taxon>
        <taxon>Neopterygii</taxon>
        <taxon>Teleostei</taxon>
        <taxon>Neoteleostei</taxon>
        <taxon>Acanthomorphata</taxon>
        <taxon>Eupercaria</taxon>
        <taxon>Sciaenidae</taxon>
        <taxon>Nibea</taxon>
    </lineage>
</organism>
<keyword evidence="2" id="KW-1185">Reference proteome</keyword>
<name>A0ACB7EY15_NIBAL</name>
<gene>
    <name evidence="1" type="ORF">GBF38_023269</name>
</gene>
<evidence type="ECO:0000313" key="2">
    <source>
        <dbReference type="Proteomes" id="UP000805704"/>
    </source>
</evidence>
<reference evidence="1" key="1">
    <citation type="submission" date="2020-04" db="EMBL/GenBank/DDBJ databases">
        <title>A chromosome-scale assembly and high-density genetic map of the yellow drum (Nibea albiflora) genome.</title>
        <authorList>
            <person name="Xu D."/>
            <person name="Zhang W."/>
            <person name="Chen R."/>
            <person name="Tan P."/>
            <person name="Wang L."/>
            <person name="Song H."/>
            <person name="Tian L."/>
            <person name="Zhu Q."/>
            <person name="Wang B."/>
        </authorList>
    </citation>
    <scope>NUCLEOTIDE SEQUENCE</scope>
    <source>
        <strain evidence="1">ZJHYS-2018</strain>
    </source>
</reference>
<dbReference type="EMBL" id="CM024808">
    <property type="protein sequence ID" value="KAG8007118.1"/>
    <property type="molecule type" value="Genomic_DNA"/>
</dbReference>
<protein>
    <submittedName>
        <fullName evidence="1">Uncharacterized protein</fullName>
    </submittedName>
</protein>
<accession>A0ACB7EY15</accession>
<evidence type="ECO:0000313" key="1">
    <source>
        <dbReference type="EMBL" id="KAG8007118.1"/>
    </source>
</evidence>
<comment type="caution">
    <text evidence="1">The sequence shown here is derived from an EMBL/GenBank/DDBJ whole genome shotgun (WGS) entry which is preliminary data.</text>
</comment>